<keyword evidence="8" id="KW-1185">Reference proteome</keyword>
<dbReference type="Proteomes" id="UP001229836">
    <property type="component" value="Chromosome"/>
</dbReference>
<dbReference type="InterPro" id="IPR030678">
    <property type="entry name" value="Peptide/Ni-bd"/>
</dbReference>
<organism evidence="7 8">
    <name type="scientific">Acinetobacter corruptisaponis</name>
    <dbReference type="NCBI Taxonomy" id="3045147"/>
    <lineage>
        <taxon>Bacteria</taxon>
        <taxon>Pseudomonadati</taxon>
        <taxon>Pseudomonadota</taxon>
        <taxon>Gammaproteobacteria</taxon>
        <taxon>Moraxellales</taxon>
        <taxon>Moraxellaceae</taxon>
        <taxon>Acinetobacter</taxon>
    </lineage>
</organism>
<dbReference type="Gene3D" id="3.40.190.10">
    <property type="entry name" value="Periplasmic binding protein-like II"/>
    <property type="match status" value="1"/>
</dbReference>
<evidence type="ECO:0000313" key="8">
    <source>
        <dbReference type="Proteomes" id="UP001229836"/>
    </source>
</evidence>
<comment type="subcellular location">
    <subcellularLocation>
        <location evidence="1">Cell envelope</location>
    </subcellularLocation>
</comment>
<keyword evidence="4 5" id="KW-0732">Signal</keyword>
<evidence type="ECO:0000256" key="3">
    <source>
        <dbReference type="ARBA" id="ARBA00022448"/>
    </source>
</evidence>
<evidence type="ECO:0000256" key="4">
    <source>
        <dbReference type="ARBA" id="ARBA00022729"/>
    </source>
</evidence>
<dbReference type="InterPro" id="IPR039424">
    <property type="entry name" value="SBP_5"/>
</dbReference>
<dbReference type="PANTHER" id="PTHR30290:SF10">
    <property type="entry name" value="PERIPLASMIC OLIGOPEPTIDE-BINDING PROTEIN-RELATED"/>
    <property type="match status" value="1"/>
</dbReference>
<evidence type="ECO:0000256" key="2">
    <source>
        <dbReference type="ARBA" id="ARBA00005695"/>
    </source>
</evidence>
<dbReference type="EMBL" id="CP125669">
    <property type="protein sequence ID" value="WHP05320.1"/>
    <property type="molecule type" value="Genomic_DNA"/>
</dbReference>
<sequence length="598" mass="67586">MSITLKPQFLKVALIAVMIAGMPVSHAKSPAQADKVLRVAFPAPDDGFDMVKTSNFYSGNIADVIFERLLQYDYLANPVRLVPATAESLPVIEKNGQVYTFKIKSGIYFTDDPAFKGKRRELVAEDYVYAVKRILDPKNHAPSFSFIDNKLLGANALVEQANKTGKFDYDAPIEGVKALDKYTIQFTLTQPDYNFPYILAYSTFGATAREVVEYYKDRIGMHPVGTGPYMLGKYVPRSKIEMVANPDYRGFTWNFKSTGTAWDNQLVKQMSGKHMPQIGRVTVSIIEEEQSRWLAFQSRQLDFDSLTANAIAKALDQNNQLNAEMQKKGIRLYANKEAEVTYTMFNMRDPVVGGSSLDKIALRRAIAMSLNMNEYIRILRKGQAVKAEMLVPAGVNGHNPNYRSSIGYNPVLANKLLDHFGYKKAADGYRTFPNGKPLTLKINTESSSSSVIYSELWKKGLDAIGIRVDFKVSNFADNLKAAFQCQYMMWGGAWHADYPEGENFVQLLYGANVGRGNLSCYQSAAYDALYQQAMQQPPDQRIPFYEKMSRQIEADNPWVLQDTRIRNWVIQPEIQGFKAHPIMNTNWQYLDIVPTQKK</sequence>
<evidence type="ECO:0000313" key="7">
    <source>
        <dbReference type="EMBL" id="WHP05320.1"/>
    </source>
</evidence>
<name>A0ABY8S1C8_9GAMM</name>
<evidence type="ECO:0000256" key="1">
    <source>
        <dbReference type="ARBA" id="ARBA00004196"/>
    </source>
</evidence>
<reference evidence="7 8" key="1">
    <citation type="submission" date="2023-05" db="EMBL/GenBank/DDBJ databases">
        <title>The complete genome of Acinetobacter sp. nov KCTC 92772.</title>
        <authorList>
            <person name="Zhou G."/>
        </authorList>
    </citation>
    <scope>NUCLEOTIDE SEQUENCE [LARGE SCALE GENOMIC DNA]</scope>
    <source>
        <strain evidence="7 8">KCTC 92772</strain>
    </source>
</reference>
<dbReference type="PANTHER" id="PTHR30290">
    <property type="entry name" value="PERIPLASMIC BINDING COMPONENT OF ABC TRANSPORTER"/>
    <property type="match status" value="1"/>
</dbReference>
<dbReference type="CDD" id="cd08505">
    <property type="entry name" value="PBP2_NikA_DppA_OppA_like_18"/>
    <property type="match status" value="1"/>
</dbReference>
<feature type="signal peptide" evidence="5">
    <location>
        <begin position="1"/>
        <end position="27"/>
    </location>
</feature>
<evidence type="ECO:0000259" key="6">
    <source>
        <dbReference type="Pfam" id="PF00496"/>
    </source>
</evidence>
<dbReference type="SUPFAM" id="SSF53850">
    <property type="entry name" value="Periplasmic binding protein-like II"/>
    <property type="match status" value="1"/>
</dbReference>
<feature type="chain" id="PRO_5047391683" evidence="5">
    <location>
        <begin position="28"/>
        <end position="598"/>
    </location>
</feature>
<keyword evidence="3" id="KW-0813">Transport</keyword>
<protein>
    <submittedName>
        <fullName evidence="7">ABC transporter substrate-binding protein</fullName>
    </submittedName>
</protein>
<accession>A0ABY8S1C8</accession>
<proteinExistence type="inferred from homology"/>
<gene>
    <name evidence="7" type="ORF">QLH32_15065</name>
</gene>
<dbReference type="InterPro" id="IPR000914">
    <property type="entry name" value="SBP_5_dom"/>
</dbReference>
<evidence type="ECO:0000256" key="5">
    <source>
        <dbReference type="SAM" id="SignalP"/>
    </source>
</evidence>
<dbReference type="PIRSF" id="PIRSF002741">
    <property type="entry name" value="MppA"/>
    <property type="match status" value="1"/>
</dbReference>
<dbReference type="Pfam" id="PF00496">
    <property type="entry name" value="SBP_bac_5"/>
    <property type="match status" value="1"/>
</dbReference>
<dbReference type="Gene3D" id="3.10.105.10">
    <property type="entry name" value="Dipeptide-binding Protein, Domain 3"/>
    <property type="match status" value="1"/>
</dbReference>
<dbReference type="RefSeq" id="WP_283266858.1">
    <property type="nucleotide sequence ID" value="NZ_CP125669.1"/>
</dbReference>
<feature type="domain" description="Solute-binding protein family 5" evidence="6">
    <location>
        <begin position="81"/>
        <end position="511"/>
    </location>
</feature>
<comment type="similarity">
    <text evidence="2">Belongs to the bacterial solute-binding protein 5 family.</text>
</comment>